<dbReference type="HOGENOM" id="CLU_535146_0_0_5"/>
<protein>
    <submittedName>
        <fullName evidence="2">Uncharacterized protein</fullName>
    </submittedName>
</protein>
<gene>
    <name evidence="2" type="ORF">RB2654_17781</name>
</gene>
<proteinExistence type="predicted"/>
<dbReference type="Proteomes" id="UP000002931">
    <property type="component" value="Unassembled WGS sequence"/>
</dbReference>
<name>A3VC61_9RHOB</name>
<dbReference type="eggNOG" id="ENOG5032TRP">
    <property type="taxonomic scope" value="Bacteria"/>
</dbReference>
<dbReference type="AntiFam" id="ANF00142">
    <property type="entry name" value="Shadow ORF (opposite yadG)"/>
</dbReference>
<sequence length="537" mass="58928">MCFARLDDLARLHHHHPVGDRAHDGQVMGDEDIGQPMLGLKPRDEVEDLGADRHVERRDRLVQHDQFGARDERARDGDALTLAAGEFVNVTAHRIGGEAHVPEHLGHPFAPVGGRRGHEVEGFGHQTFDPPARVERGVGVLEHDLNAGAQGVREIRADPFAEGVDRAALNRVEAQNGAGERGFAAAGFTHEAKAFARVQLERHLVHGAERVRAAEQTAPPAGIFAHHAREVEDHVVRRQGAALGLVRCRGEQALCVVMPHPAKERFGRVRFDDLALFHHRDLIGHARDHGKVVGDEEQRHAALIHQFVQQVEDLRLRGDVERGRRFVGDEKLGRKRDGHCDGDALALTAGQFVREARQREAVRGQAHAGQFFGGDAMGLGARGLAVDEQGLGHLIADGLDRVQRRHRLLKDHADPVAPDAVQLFLARVEQVPVVQHDPPGDLGAPGLKAHDGEGGHGLARAAFAHERGHLARCDVERHMAQDRRLADGKGQIFDPDHARPRLSRGSVRSRRPSPMRLRPSTIATMARPGQRARRGAV</sequence>
<reference evidence="2 3" key="1">
    <citation type="journal article" date="2010" name="J. Bacteriol.">
        <title>Genome sequences of Pelagibaca bermudensis HTCC2601T and Maritimibacter alkaliphilus HTCC2654T, the type strains of two marine Roseobacter genera.</title>
        <authorList>
            <person name="Thrash J.C."/>
            <person name="Cho J.C."/>
            <person name="Ferriera S."/>
            <person name="Johnson J."/>
            <person name="Vergin K.L."/>
            <person name="Giovannoni S.J."/>
        </authorList>
    </citation>
    <scope>NUCLEOTIDE SEQUENCE [LARGE SCALE GENOMIC DNA]</scope>
    <source>
        <strain evidence="2 3">HTCC2654</strain>
    </source>
</reference>
<accession>A3VC61</accession>
<evidence type="ECO:0000313" key="3">
    <source>
        <dbReference type="Proteomes" id="UP000002931"/>
    </source>
</evidence>
<dbReference type="EMBL" id="AAMT01000002">
    <property type="protein sequence ID" value="EAQ14544.1"/>
    <property type="molecule type" value="Genomic_DNA"/>
</dbReference>
<comment type="caution">
    <text evidence="2">The sequence shown here is derived from an EMBL/GenBank/DDBJ whole genome shotgun (WGS) entry which is preliminary data.</text>
</comment>
<feature type="region of interest" description="Disordered" evidence="1">
    <location>
        <begin position="486"/>
        <end position="518"/>
    </location>
</feature>
<dbReference type="AntiFam" id="ANF00095">
    <property type="entry name" value="Shadow ORF (opposite ABC transporters)"/>
</dbReference>
<keyword evidence="3" id="KW-1185">Reference proteome</keyword>
<organism evidence="2 3">
    <name type="scientific">Maritimibacter alkaliphilus HTCC2654</name>
    <dbReference type="NCBI Taxonomy" id="314271"/>
    <lineage>
        <taxon>Bacteria</taxon>
        <taxon>Pseudomonadati</taxon>
        <taxon>Pseudomonadota</taxon>
        <taxon>Alphaproteobacteria</taxon>
        <taxon>Rhodobacterales</taxon>
        <taxon>Roseobacteraceae</taxon>
        <taxon>Maritimibacter</taxon>
    </lineage>
</organism>
<dbReference type="AlphaFoldDB" id="A3VC61"/>
<feature type="region of interest" description="Disordered" evidence="1">
    <location>
        <begin position="16"/>
        <end position="41"/>
    </location>
</feature>
<evidence type="ECO:0000256" key="1">
    <source>
        <dbReference type="SAM" id="MobiDB-lite"/>
    </source>
</evidence>
<evidence type="ECO:0000313" key="2">
    <source>
        <dbReference type="EMBL" id="EAQ14544.1"/>
    </source>
</evidence>